<evidence type="ECO:0000256" key="1">
    <source>
        <dbReference type="SAM" id="Phobius"/>
    </source>
</evidence>
<feature type="transmembrane region" description="Helical" evidence="1">
    <location>
        <begin position="85"/>
        <end position="113"/>
    </location>
</feature>
<sequence length="135" mass="14754">MFTKTVRNRIARIVGYSSLLLCLLGIFLGTNAVLVIGIWGCAFALCIVSPIPMGSDAREIGEEQKISFANAIAVKVVWGSMLRKYGVYIVCLAIGTFALLRWGVPWIGILGIYATAFLSFFKSDIVEVERSQVST</sequence>
<organism evidence="2 3">
    <name type="scientific">Ruegeria haliotis</name>
    <dbReference type="NCBI Taxonomy" id="2747601"/>
    <lineage>
        <taxon>Bacteria</taxon>
        <taxon>Pseudomonadati</taxon>
        <taxon>Pseudomonadota</taxon>
        <taxon>Alphaproteobacteria</taxon>
        <taxon>Rhodobacterales</taxon>
        <taxon>Roseobacteraceae</taxon>
        <taxon>Ruegeria</taxon>
    </lineage>
</organism>
<evidence type="ECO:0000313" key="3">
    <source>
        <dbReference type="Proteomes" id="UP000630805"/>
    </source>
</evidence>
<protein>
    <recommendedName>
        <fullName evidence="4">ATP synthase I subunit</fullName>
    </recommendedName>
</protein>
<evidence type="ECO:0008006" key="4">
    <source>
        <dbReference type="Google" id="ProtNLM"/>
    </source>
</evidence>
<comment type="caution">
    <text evidence="2">The sequence shown here is derived from an EMBL/GenBank/DDBJ whole genome shotgun (WGS) entry which is preliminary data.</text>
</comment>
<keyword evidence="1" id="KW-0812">Transmembrane</keyword>
<reference evidence="2 3" key="1">
    <citation type="submission" date="2020-06" db="EMBL/GenBank/DDBJ databases">
        <authorList>
            <person name="Cao W.R."/>
        </authorList>
    </citation>
    <scope>NUCLEOTIDE SEQUENCE [LARGE SCALE GENOMIC DNA]</scope>
    <source>
        <strain evidence="2 3">B1Z28</strain>
    </source>
</reference>
<keyword evidence="1" id="KW-1133">Transmembrane helix</keyword>
<dbReference type="RefSeq" id="WP_176865595.1">
    <property type="nucleotide sequence ID" value="NZ_JABXWT010000007.1"/>
</dbReference>
<gene>
    <name evidence="2" type="ORF">HW561_13475</name>
</gene>
<dbReference type="EMBL" id="JABXWT010000007">
    <property type="protein sequence ID" value="NVO56798.1"/>
    <property type="molecule type" value="Genomic_DNA"/>
</dbReference>
<accession>A0ABX2PRM4</accession>
<keyword evidence="1" id="KW-0472">Membrane</keyword>
<proteinExistence type="predicted"/>
<keyword evidence="3" id="KW-1185">Reference proteome</keyword>
<feature type="transmembrane region" description="Helical" evidence="1">
    <location>
        <begin position="20"/>
        <end position="51"/>
    </location>
</feature>
<dbReference type="Proteomes" id="UP000630805">
    <property type="component" value="Unassembled WGS sequence"/>
</dbReference>
<evidence type="ECO:0000313" key="2">
    <source>
        <dbReference type="EMBL" id="NVO56798.1"/>
    </source>
</evidence>
<name>A0ABX2PRM4_9RHOB</name>